<dbReference type="AlphaFoldDB" id="D7FSL4"/>
<dbReference type="GO" id="GO:0005634">
    <property type="term" value="C:nucleus"/>
    <property type="evidence" value="ECO:0007669"/>
    <property type="project" value="UniProtKB-SubCell"/>
</dbReference>
<sequence length="456" mass="47066">MGHQQQPLPYPPDAQVLSFPEPYPHDDSDPLSFFLSSGRGDSDPLGFGLGSVADGTFGGRKATPEELMLFRSHRLLQAEAVGVAIGPLHPSGGANAAYVRKRLGLVSTAVERQLRLKVLEQTNTAVEGVRALGEGAPPAQQQSVINAERRNCHRVLSGVLDEGTATLRELSTTGGGGLGGVSVDMGMGMAFPPSALGSPATESQQLGMALGSTRMEGAGGMKQQGMGASFGSGGGAVAPPGHNHGGLSDPSAGFGGDSWGATGGGASVDGGGGGKRATSNVGKAKKRSGLLKKTPPSDALTDSRRPVYNNRKGSRHRLTPQAKEILEGWLANHWLNPYPTEEQKLYLAQNCHITVTQVNNWMMNVRVRRCRTKKIGLATGPEEITYAAAGKATPKALAANRVVGRSSSSSAAAAAAPPASSTKQGGGGGASGVAADAMPLSKRRVAQQQQQQTKML</sequence>
<evidence type="ECO:0000313" key="7">
    <source>
        <dbReference type="EMBL" id="CBJ31155.1"/>
    </source>
</evidence>
<name>D7FSL4_ECTSI</name>
<evidence type="ECO:0000256" key="3">
    <source>
        <dbReference type="ARBA" id="ARBA00023242"/>
    </source>
</evidence>
<comment type="subcellular location">
    <subcellularLocation>
        <location evidence="4">Nucleus</location>
    </subcellularLocation>
</comment>
<feature type="compositionally biased region" description="Gly residues" evidence="5">
    <location>
        <begin position="253"/>
        <end position="275"/>
    </location>
</feature>
<evidence type="ECO:0000256" key="2">
    <source>
        <dbReference type="ARBA" id="ARBA00023155"/>
    </source>
</evidence>
<evidence type="ECO:0000259" key="6">
    <source>
        <dbReference type="PROSITE" id="PS50071"/>
    </source>
</evidence>
<feature type="region of interest" description="Disordered" evidence="5">
    <location>
        <begin position="407"/>
        <end position="456"/>
    </location>
</feature>
<reference evidence="7 8" key="1">
    <citation type="journal article" date="2010" name="Nature">
        <title>The Ectocarpus genome and the independent evolution of multicellularity in brown algae.</title>
        <authorList>
            <person name="Cock J.M."/>
            <person name="Sterck L."/>
            <person name="Rouze P."/>
            <person name="Scornet D."/>
            <person name="Allen A.E."/>
            <person name="Amoutzias G."/>
            <person name="Anthouard V."/>
            <person name="Artiguenave F."/>
            <person name="Aury J.M."/>
            <person name="Badger J.H."/>
            <person name="Beszteri B."/>
            <person name="Billiau K."/>
            <person name="Bonnet E."/>
            <person name="Bothwell J.H."/>
            <person name="Bowler C."/>
            <person name="Boyen C."/>
            <person name="Brownlee C."/>
            <person name="Carrano C.J."/>
            <person name="Charrier B."/>
            <person name="Cho G.Y."/>
            <person name="Coelho S.M."/>
            <person name="Collen J."/>
            <person name="Corre E."/>
            <person name="Da Silva C."/>
            <person name="Delage L."/>
            <person name="Delaroque N."/>
            <person name="Dittami S.M."/>
            <person name="Doulbeau S."/>
            <person name="Elias M."/>
            <person name="Farnham G."/>
            <person name="Gachon C.M."/>
            <person name="Gschloessl B."/>
            <person name="Heesch S."/>
            <person name="Jabbari K."/>
            <person name="Jubin C."/>
            <person name="Kawai H."/>
            <person name="Kimura K."/>
            <person name="Kloareg B."/>
            <person name="Kupper F.C."/>
            <person name="Lang D."/>
            <person name="Le Bail A."/>
            <person name="Leblanc C."/>
            <person name="Lerouge P."/>
            <person name="Lohr M."/>
            <person name="Lopez P.J."/>
            <person name="Martens C."/>
            <person name="Maumus F."/>
            <person name="Michel G."/>
            <person name="Miranda-Saavedra D."/>
            <person name="Morales J."/>
            <person name="Moreau H."/>
            <person name="Motomura T."/>
            <person name="Nagasato C."/>
            <person name="Napoli C.A."/>
            <person name="Nelson D.R."/>
            <person name="Nyvall-Collen P."/>
            <person name="Peters A.F."/>
            <person name="Pommier C."/>
            <person name="Potin P."/>
            <person name="Poulain J."/>
            <person name="Quesneville H."/>
            <person name="Read B."/>
            <person name="Rensing S.A."/>
            <person name="Ritter A."/>
            <person name="Rousvoal S."/>
            <person name="Samanta M."/>
            <person name="Samson G."/>
            <person name="Schroeder D.C."/>
            <person name="Segurens B."/>
            <person name="Strittmatter M."/>
            <person name="Tonon T."/>
            <person name="Tregear J.W."/>
            <person name="Valentin K."/>
            <person name="von Dassow P."/>
            <person name="Yamagishi T."/>
            <person name="Van de Peer Y."/>
            <person name="Wincker P."/>
        </authorList>
    </citation>
    <scope>NUCLEOTIDE SEQUENCE [LARGE SCALE GENOMIC DNA]</scope>
    <source>
        <strain evidence="8">Ec32 / CCAP1310/4</strain>
    </source>
</reference>
<gene>
    <name evidence="7" type="ORF">Esi_0236_0015</name>
</gene>
<protein>
    <submittedName>
        <fullName evidence="7">Transcription factor protein</fullName>
    </submittedName>
</protein>
<dbReference type="Gene3D" id="1.10.10.60">
    <property type="entry name" value="Homeodomain-like"/>
    <property type="match status" value="1"/>
</dbReference>
<feature type="compositionally biased region" description="Low complexity" evidence="5">
    <location>
        <begin position="407"/>
        <end position="421"/>
    </location>
</feature>
<dbReference type="InterPro" id="IPR008422">
    <property type="entry name" value="KN_HD"/>
</dbReference>
<dbReference type="InterPro" id="IPR009057">
    <property type="entry name" value="Homeodomain-like_sf"/>
</dbReference>
<dbReference type="InterPro" id="IPR001356">
    <property type="entry name" value="HD"/>
</dbReference>
<dbReference type="STRING" id="2880.D7FSL4"/>
<dbReference type="PANTHER" id="PTHR11850">
    <property type="entry name" value="HOMEOBOX PROTEIN TRANSCRIPTION FACTORS"/>
    <property type="match status" value="1"/>
</dbReference>
<dbReference type="EMBL" id="FN648416">
    <property type="protein sequence ID" value="CBJ31155.1"/>
    <property type="molecule type" value="Genomic_DNA"/>
</dbReference>
<dbReference type="SMART" id="SM00389">
    <property type="entry name" value="HOX"/>
    <property type="match status" value="1"/>
</dbReference>
<keyword evidence="2 4" id="KW-0371">Homeobox</keyword>
<dbReference type="Proteomes" id="UP000002630">
    <property type="component" value="Linkage Group LG29"/>
</dbReference>
<feature type="domain" description="Homeobox" evidence="6">
    <location>
        <begin position="309"/>
        <end position="372"/>
    </location>
</feature>
<keyword evidence="1 4" id="KW-0238">DNA-binding</keyword>
<dbReference type="PROSITE" id="PS50071">
    <property type="entry name" value="HOMEOBOX_2"/>
    <property type="match status" value="1"/>
</dbReference>
<feature type="DNA-binding region" description="Homeobox" evidence="4">
    <location>
        <begin position="311"/>
        <end position="373"/>
    </location>
</feature>
<accession>D7FSL4</accession>
<dbReference type="OrthoDB" id="10056939at2759"/>
<evidence type="ECO:0000256" key="5">
    <source>
        <dbReference type="SAM" id="MobiDB-lite"/>
    </source>
</evidence>
<dbReference type="Pfam" id="PF05920">
    <property type="entry name" value="Homeobox_KN"/>
    <property type="match status" value="1"/>
</dbReference>
<dbReference type="InParanoid" id="D7FSL4"/>
<dbReference type="EMBL" id="FN649754">
    <property type="protein sequence ID" value="CBJ31155.1"/>
    <property type="molecule type" value="Genomic_DNA"/>
</dbReference>
<dbReference type="GO" id="GO:0006355">
    <property type="term" value="P:regulation of DNA-templated transcription"/>
    <property type="evidence" value="ECO:0007669"/>
    <property type="project" value="InterPro"/>
</dbReference>
<dbReference type="GO" id="GO:0003677">
    <property type="term" value="F:DNA binding"/>
    <property type="evidence" value="ECO:0007669"/>
    <property type="project" value="UniProtKB-UniRule"/>
</dbReference>
<evidence type="ECO:0000256" key="1">
    <source>
        <dbReference type="ARBA" id="ARBA00023125"/>
    </source>
</evidence>
<proteinExistence type="predicted"/>
<evidence type="ECO:0000256" key="4">
    <source>
        <dbReference type="PROSITE-ProRule" id="PRU00108"/>
    </source>
</evidence>
<dbReference type="SUPFAM" id="SSF46689">
    <property type="entry name" value="Homeodomain-like"/>
    <property type="match status" value="1"/>
</dbReference>
<dbReference type="CDD" id="cd00086">
    <property type="entry name" value="homeodomain"/>
    <property type="match status" value="1"/>
</dbReference>
<evidence type="ECO:0000313" key="8">
    <source>
        <dbReference type="Proteomes" id="UP000002630"/>
    </source>
</evidence>
<feature type="compositionally biased region" description="Low complexity" evidence="5">
    <location>
        <begin position="447"/>
        <end position="456"/>
    </location>
</feature>
<dbReference type="InterPro" id="IPR050224">
    <property type="entry name" value="TALE_homeobox"/>
</dbReference>
<keyword evidence="8" id="KW-1185">Reference proteome</keyword>
<organism evidence="7 8">
    <name type="scientific">Ectocarpus siliculosus</name>
    <name type="common">Brown alga</name>
    <name type="synonym">Conferva siliculosa</name>
    <dbReference type="NCBI Taxonomy" id="2880"/>
    <lineage>
        <taxon>Eukaryota</taxon>
        <taxon>Sar</taxon>
        <taxon>Stramenopiles</taxon>
        <taxon>Ochrophyta</taxon>
        <taxon>PX clade</taxon>
        <taxon>Phaeophyceae</taxon>
        <taxon>Ectocarpales</taxon>
        <taxon>Ectocarpaceae</taxon>
        <taxon>Ectocarpus</taxon>
    </lineage>
</organism>
<feature type="region of interest" description="Disordered" evidence="5">
    <location>
        <begin position="1"/>
        <end position="27"/>
    </location>
</feature>
<dbReference type="eggNOG" id="KOG0774">
    <property type="taxonomic scope" value="Eukaryota"/>
</dbReference>
<feature type="region of interest" description="Disordered" evidence="5">
    <location>
        <begin position="232"/>
        <end position="316"/>
    </location>
</feature>
<keyword evidence="3 4" id="KW-0539">Nucleus</keyword>